<sequence length="294" mass="31022">MQSFHFVIANVFAETHFGGNQLAVFTDARGLSDLAMQSIAKQMNLSETTFVLPARDKVNAAKIRIFTPQAELPFAGHPTVGTAAVLGQRGLGAGQFVLEEAIGDIRVDVELRGDRIAARFQIDRPIDSPGFTPTNALVADLLTLAEADIAAAWFASAGVPFCVVQLAGREAVDRAVLDRNAWNAKRKDLWAPNFLLFAGKPTSERLYARMFAPALGVDEDPATGAAAVALVGSLAKRVVAGDGRLAITIDQGVKMGRPSVIEASVDVRAGQTSNMRVGGLTVILGEGSLAVPSN</sequence>
<dbReference type="OrthoDB" id="9788221at2"/>
<dbReference type="Proteomes" id="UP000198588">
    <property type="component" value="Unassembled WGS sequence"/>
</dbReference>
<evidence type="ECO:0000313" key="3">
    <source>
        <dbReference type="EMBL" id="SDA91483.1"/>
    </source>
</evidence>
<dbReference type="STRING" id="1165689.SAMN02927914_04524"/>
<name>A0A1G5ZB59_9HYPH</name>
<dbReference type="Pfam" id="PF02567">
    <property type="entry name" value="PhzC-PhzF"/>
    <property type="match status" value="1"/>
</dbReference>
<dbReference type="SUPFAM" id="SSF54506">
    <property type="entry name" value="Diaminopimelate epimerase-like"/>
    <property type="match status" value="1"/>
</dbReference>
<evidence type="ECO:0000256" key="1">
    <source>
        <dbReference type="ARBA" id="ARBA00008270"/>
    </source>
</evidence>
<evidence type="ECO:0000256" key="2">
    <source>
        <dbReference type="PIRSR" id="PIRSR016184-1"/>
    </source>
</evidence>
<dbReference type="Gene3D" id="3.10.310.10">
    <property type="entry name" value="Diaminopimelate Epimerase, Chain A, domain 1"/>
    <property type="match status" value="2"/>
</dbReference>
<protein>
    <submittedName>
        <fullName evidence="3">Trans-2,3-dihydro-3-hydroxyanthranilate isomerase</fullName>
    </submittedName>
</protein>
<dbReference type="AlphaFoldDB" id="A0A1G5ZB59"/>
<dbReference type="NCBIfam" id="TIGR00654">
    <property type="entry name" value="PhzF_family"/>
    <property type="match status" value="1"/>
</dbReference>
<dbReference type="InterPro" id="IPR003719">
    <property type="entry name" value="Phenazine_PhzF-like"/>
</dbReference>
<feature type="active site" evidence="2">
    <location>
        <position position="47"/>
    </location>
</feature>
<dbReference type="EMBL" id="FMXM01000015">
    <property type="protein sequence ID" value="SDA91483.1"/>
    <property type="molecule type" value="Genomic_DNA"/>
</dbReference>
<dbReference type="PANTHER" id="PTHR13774">
    <property type="entry name" value="PHENAZINE BIOSYNTHESIS PROTEIN"/>
    <property type="match status" value="1"/>
</dbReference>
<accession>A0A1G5ZB59</accession>
<dbReference type="RefSeq" id="WP_091582404.1">
    <property type="nucleotide sequence ID" value="NZ_FMXM01000015.1"/>
</dbReference>
<dbReference type="GO" id="GO:0005737">
    <property type="term" value="C:cytoplasm"/>
    <property type="evidence" value="ECO:0007669"/>
    <property type="project" value="TreeGrafter"/>
</dbReference>
<organism evidence="3 4">
    <name type="scientific">Mesorhizobium qingshengii</name>
    <dbReference type="NCBI Taxonomy" id="1165689"/>
    <lineage>
        <taxon>Bacteria</taxon>
        <taxon>Pseudomonadati</taxon>
        <taxon>Pseudomonadota</taxon>
        <taxon>Alphaproteobacteria</taxon>
        <taxon>Hyphomicrobiales</taxon>
        <taxon>Phyllobacteriaceae</taxon>
        <taxon>Mesorhizobium</taxon>
    </lineage>
</organism>
<dbReference type="PANTHER" id="PTHR13774:SF32">
    <property type="entry name" value="ANTISENSE-ENHANCING SEQUENCE 1"/>
    <property type="match status" value="1"/>
</dbReference>
<dbReference type="GO" id="GO:0016853">
    <property type="term" value="F:isomerase activity"/>
    <property type="evidence" value="ECO:0007669"/>
    <property type="project" value="UniProtKB-KW"/>
</dbReference>
<keyword evidence="3" id="KW-0413">Isomerase</keyword>
<reference evidence="3 4" key="1">
    <citation type="submission" date="2016-10" db="EMBL/GenBank/DDBJ databases">
        <authorList>
            <person name="de Groot N.N."/>
        </authorList>
    </citation>
    <scope>NUCLEOTIDE SEQUENCE [LARGE SCALE GENOMIC DNA]</scope>
    <source>
        <strain evidence="3 4">CGMCC 1.12097</strain>
    </source>
</reference>
<dbReference type="PIRSF" id="PIRSF016184">
    <property type="entry name" value="PhzC_PhzF"/>
    <property type="match status" value="1"/>
</dbReference>
<comment type="similarity">
    <text evidence="1">Belongs to the PhzF family.</text>
</comment>
<proteinExistence type="inferred from homology"/>
<evidence type="ECO:0000313" key="4">
    <source>
        <dbReference type="Proteomes" id="UP000198588"/>
    </source>
</evidence>
<gene>
    <name evidence="3" type="ORF">SAMN02927914_04524</name>
</gene>